<accession>A0AAD9LSV6</accession>
<proteinExistence type="predicted"/>
<name>A0AAD9LSV6_9STRA</name>
<reference evidence="1" key="1">
    <citation type="submission" date="2023-08" db="EMBL/GenBank/DDBJ databases">
        <title>Reference Genome Resource for the Citrus Pathogen Phytophthora citrophthora.</title>
        <authorList>
            <person name="Moller H."/>
            <person name="Coetzee B."/>
            <person name="Rose L.J."/>
            <person name="Van Niekerk J.M."/>
        </authorList>
    </citation>
    <scope>NUCLEOTIDE SEQUENCE</scope>
    <source>
        <strain evidence="1">STE-U-9442</strain>
    </source>
</reference>
<dbReference type="Proteomes" id="UP001259832">
    <property type="component" value="Unassembled WGS sequence"/>
</dbReference>
<evidence type="ECO:0000313" key="2">
    <source>
        <dbReference type="Proteomes" id="UP001259832"/>
    </source>
</evidence>
<keyword evidence="2" id="KW-1185">Reference proteome</keyword>
<sequence>MPIVCARPPVIHLTLYSRKADSIQLDTSSDQIIGYLTLPLFPSILTEDHLLQLELPFGLPASELTKQNNDPHYFKRGLITLEVQFLPSEQPKTGPTPLPVFELVIHQLRGDFLSSEVSRRPSGFTKHISIEFSILVDRAGVPEEFRIGLSNAIGLSSTRLTEVGEVIDLSNPIIAATLSNGSNNVLVGRIRDLTGENYGRVHLPLRKDWKERLVNRKKQVWCPVCIESTNGDVTATKNAVLMSLQLCEQTNQALNTNALGKFHVNLSSRQNLKVQI</sequence>
<evidence type="ECO:0000313" key="1">
    <source>
        <dbReference type="EMBL" id="KAK1947436.1"/>
    </source>
</evidence>
<organism evidence="1 2">
    <name type="scientific">Phytophthora citrophthora</name>
    <dbReference type="NCBI Taxonomy" id="4793"/>
    <lineage>
        <taxon>Eukaryota</taxon>
        <taxon>Sar</taxon>
        <taxon>Stramenopiles</taxon>
        <taxon>Oomycota</taxon>
        <taxon>Peronosporomycetes</taxon>
        <taxon>Peronosporales</taxon>
        <taxon>Peronosporaceae</taxon>
        <taxon>Phytophthora</taxon>
    </lineage>
</organism>
<dbReference type="AlphaFoldDB" id="A0AAD9LSV6"/>
<comment type="caution">
    <text evidence="1">The sequence shown here is derived from an EMBL/GenBank/DDBJ whole genome shotgun (WGS) entry which is preliminary data.</text>
</comment>
<protein>
    <submittedName>
        <fullName evidence="1">Uncharacterized protein</fullName>
    </submittedName>
</protein>
<gene>
    <name evidence="1" type="ORF">P3T76_001446</name>
</gene>
<dbReference type="EMBL" id="JASMQC010000002">
    <property type="protein sequence ID" value="KAK1947436.1"/>
    <property type="molecule type" value="Genomic_DNA"/>
</dbReference>